<gene>
    <name evidence="3" type="primary">PIWIL1</name>
    <name evidence="3" type="ORF">FJT64_001258</name>
</gene>
<dbReference type="EMBL" id="VIIS01002020">
    <property type="protein sequence ID" value="KAF0289634.1"/>
    <property type="molecule type" value="Genomic_DNA"/>
</dbReference>
<dbReference type="Pfam" id="PF02171">
    <property type="entry name" value="Piwi"/>
    <property type="match status" value="1"/>
</dbReference>
<dbReference type="PROSITE" id="PS50822">
    <property type="entry name" value="PIWI"/>
    <property type="match status" value="1"/>
</dbReference>
<reference evidence="3 4" key="1">
    <citation type="submission" date="2019-07" db="EMBL/GenBank/DDBJ databases">
        <title>Draft genome assembly of a fouling barnacle, Amphibalanus amphitrite (Darwin, 1854): The first reference genome for Thecostraca.</title>
        <authorList>
            <person name="Kim W."/>
        </authorList>
    </citation>
    <scope>NUCLEOTIDE SEQUENCE [LARGE SCALE GENOMIC DNA]</scope>
    <source>
        <strain evidence="3">SNU_AA5</strain>
        <tissue evidence="3">Soma without cirri and trophi</tissue>
    </source>
</reference>
<feature type="region of interest" description="Disordered" evidence="1">
    <location>
        <begin position="1"/>
        <end position="20"/>
    </location>
</feature>
<dbReference type="Gene3D" id="3.40.50.2300">
    <property type="match status" value="1"/>
</dbReference>
<feature type="region of interest" description="Disordered" evidence="1">
    <location>
        <begin position="31"/>
        <end position="68"/>
    </location>
</feature>
<name>A0A6A4VDL8_AMPAM</name>
<proteinExistence type="predicted"/>
<dbReference type="OrthoDB" id="445936at2759"/>
<feature type="compositionally biased region" description="Basic and acidic residues" evidence="1">
    <location>
        <begin position="7"/>
        <end position="20"/>
    </location>
</feature>
<evidence type="ECO:0000313" key="4">
    <source>
        <dbReference type="Proteomes" id="UP000440578"/>
    </source>
</evidence>
<dbReference type="AlphaFoldDB" id="A0A6A4VDL8"/>
<dbReference type="PANTHER" id="PTHR22891">
    <property type="entry name" value="EUKARYOTIC TRANSLATION INITIATION FACTOR 2C"/>
    <property type="match status" value="1"/>
</dbReference>
<feature type="compositionally biased region" description="Basic and acidic residues" evidence="1">
    <location>
        <begin position="42"/>
        <end position="68"/>
    </location>
</feature>
<dbReference type="SUPFAM" id="SSF53098">
    <property type="entry name" value="Ribonuclease H-like"/>
    <property type="match status" value="1"/>
</dbReference>
<accession>A0A6A4VDL8</accession>
<dbReference type="InterPro" id="IPR012337">
    <property type="entry name" value="RNaseH-like_sf"/>
</dbReference>
<evidence type="ECO:0000256" key="1">
    <source>
        <dbReference type="SAM" id="MobiDB-lite"/>
    </source>
</evidence>
<dbReference type="CDD" id="cd04658">
    <property type="entry name" value="Piwi_piwi-like_Euk"/>
    <property type="match status" value="1"/>
</dbReference>
<protein>
    <submittedName>
        <fullName evidence="3">Piwi-like protein 1</fullName>
    </submittedName>
</protein>
<feature type="domain" description="Piwi" evidence="2">
    <location>
        <begin position="177"/>
        <end position="468"/>
    </location>
</feature>
<dbReference type="GO" id="GO:0003676">
    <property type="term" value="F:nucleic acid binding"/>
    <property type="evidence" value="ECO:0007669"/>
    <property type="project" value="InterPro"/>
</dbReference>
<dbReference type="InterPro" id="IPR003165">
    <property type="entry name" value="Piwi"/>
</dbReference>
<dbReference type="SMART" id="SM00950">
    <property type="entry name" value="Piwi"/>
    <property type="match status" value="1"/>
</dbReference>
<dbReference type="InterPro" id="IPR036397">
    <property type="entry name" value="RNaseH_sf"/>
</dbReference>
<sequence length="482" mass="55366">MSAVSTKSKEAEVELDDADGKLRDIKAQVEEERQHKMARMQAEQRRQQEEKRRQQEERELEKRRQQEERELEKCRQQEEWELEERERALKIKIAEEARERAARKVPGVSSYVNLSRWLLFYTARTQEQAAKCLTSVKNVARNFGMMIDEPRKILVSEDRVQGYVQAIEQNFSPEAQLVMCIIPSKDKTKYDAIKQLLCLRRPVPSQVVTARLIQTNKNTLGVATKIALQMNCKLGGVPWEVKIPMSGSMIVGYDTYHESQHKGASAGAWVASMNANASKYYSLATIHKDKEEICSHMQSNMMLSMCRYREINGSFPTNVIVYRDGIGEGSLRYVHQHEIDRIKAAITELNAPTRLCFIIVTKNINTRVFAQGRGGGVDNPPPGTVVDDVITRPERYDFYLISQKTRIGTVTPTMYNVILDETSYMPKHLQMLSYKLAHMYFNLSSTVRVPAPSHYAHRLAFLVGQSLHQQHHLDLANELFFL</sequence>
<evidence type="ECO:0000259" key="2">
    <source>
        <dbReference type="PROSITE" id="PS50822"/>
    </source>
</evidence>
<keyword evidence="4" id="KW-1185">Reference proteome</keyword>
<organism evidence="3 4">
    <name type="scientific">Amphibalanus amphitrite</name>
    <name type="common">Striped barnacle</name>
    <name type="synonym">Balanus amphitrite</name>
    <dbReference type="NCBI Taxonomy" id="1232801"/>
    <lineage>
        <taxon>Eukaryota</taxon>
        <taxon>Metazoa</taxon>
        <taxon>Ecdysozoa</taxon>
        <taxon>Arthropoda</taxon>
        <taxon>Crustacea</taxon>
        <taxon>Multicrustacea</taxon>
        <taxon>Cirripedia</taxon>
        <taxon>Thoracica</taxon>
        <taxon>Thoracicalcarea</taxon>
        <taxon>Balanomorpha</taxon>
        <taxon>Balanoidea</taxon>
        <taxon>Balanidae</taxon>
        <taxon>Amphibalaninae</taxon>
        <taxon>Amphibalanus</taxon>
    </lineage>
</organism>
<dbReference type="Gene3D" id="3.30.420.10">
    <property type="entry name" value="Ribonuclease H-like superfamily/Ribonuclease H"/>
    <property type="match status" value="1"/>
</dbReference>
<dbReference type="Proteomes" id="UP000440578">
    <property type="component" value="Unassembled WGS sequence"/>
</dbReference>
<comment type="caution">
    <text evidence="3">The sequence shown here is derived from an EMBL/GenBank/DDBJ whole genome shotgun (WGS) entry which is preliminary data.</text>
</comment>
<evidence type="ECO:0000313" key="3">
    <source>
        <dbReference type="EMBL" id="KAF0289634.1"/>
    </source>
</evidence>
<dbReference type="FunFam" id="3.30.420.10:FF:000014">
    <property type="entry name" value="Piwi-like RNA-mediated gene silencing 1"/>
    <property type="match status" value="1"/>
</dbReference>